<dbReference type="PANTHER" id="PTHR34072:SF52">
    <property type="entry name" value="RIBONUCLEASE H"/>
    <property type="match status" value="1"/>
</dbReference>
<sequence>MPPRMTRRSVGRSTAAPQGGGTGRRVGGGARRTRATVRRNNESIGELDGQGNDRAQVGSQDSNQGNGRNQKGDVVNDNIQGDVRNVIRPLSGCHRKTKNLKREEFFPVNKMQKLETEFWNHTIVGAGHAAYTDRFHELARNGSLKKNTKKRDNGGEPSRDRNVKDDHKRSRTSNAFATIANPDCRVVPRMVNPVNAGNPTAARGACFKCGGRGNNGNRARRGAFMLGAEEARQDPNIVTGTFTLNNHYAITLFDSGADYSFVSTAFTPMLGIESSDRFSYEIEIASWQLMEIDKVIRGCELEIEGHTFSIDLISFGSGSFDVKDQKRRAISVVKSPYRLAPSEIEELTGQLKELQDKGFIRPSSSPWGAPLQEVQFLGHVINSDRMHVDPSKIEAVKNWEAPRTSSKVRSFLGLARLCNAPGLALPDRPEDFMVYFDASGLGLGCVLMQMGKVISYASRHLKIHEKNYTTYDLELGTVVFALKIWRHYFFSTTMTREIHYHHGKANVVADELSRKERIKPKRIRAMNMTLQSTFKDKILAAQKEASDEFA</sequence>
<feature type="compositionally biased region" description="Polar residues" evidence="1">
    <location>
        <begin position="57"/>
        <end position="69"/>
    </location>
</feature>
<feature type="compositionally biased region" description="Gly residues" evidence="1">
    <location>
        <begin position="18"/>
        <end position="30"/>
    </location>
</feature>
<feature type="compositionally biased region" description="Basic residues" evidence="1">
    <location>
        <begin position="1"/>
        <end position="10"/>
    </location>
</feature>
<organism evidence="3 4">
    <name type="scientific">Tanacetum coccineum</name>
    <dbReference type="NCBI Taxonomy" id="301880"/>
    <lineage>
        <taxon>Eukaryota</taxon>
        <taxon>Viridiplantae</taxon>
        <taxon>Streptophyta</taxon>
        <taxon>Embryophyta</taxon>
        <taxon>Tracheophyta</taxon>
        <taxon>Spermatophyta</taxon>
        <taxon>Magnoliopsida</taxon>
        <taxon>eudicotyledons</taxon>
        <taxon>Gunneridae</taxon>
        <taxon>Pentapetalae</taxon>
        <taxon>asterids</taxon>
        <taxon>campanulids</taxon>
        <taxon>Asterales</taxon>
        <taxon>Asteraceae</taxon>
        <taxon>Asteroideae</taxon>
        <taxon>Anthemideae</taxon>
        <taxon>Anthemidinae</taxon>
        <taxon>Tanacetum</taxon>
    </lineage>
</organism>
<dbReference type="InterPro" id="IPR021109">
    <property type="entry name" value="Peptidase_aspartic_dom_sf"/>
</dbReference>
<evidence type="ECO:0000259" key="2">
    <source>
        <dbReference type="Pfam" id="PF17919"/>
    </source>
</evidence>
<dbReference type="InterPro" id="IPR041577">
    <property type="entry name" value="RT_RNaseH_2"/>
</dbReference>
<reference evidence="3" key="2">
    <citation type="submission" date="2022-01" db="EMBL/GenBank/DDBJ databases">
        <authorList>
            <person name="Yamashiro T."/>
            <person name="Shiraishi A."/>
            <person name="Satake H."/>
            <person name="Nakayama K."/>
        </authorList>
    </citation>
    <scope>NUCLEOTIDE SEQUENCE</scope>
</reference>
<protein>
    <submittedName>
        <fullName evidence="3">Reverse transcriptase domain-containing protein</fullName>
    </submittedName>
</protein>
<dbReference type="EMBL" id="BQNB010014819">
    <property type="protein sequence ID" value="GJT32760.1"/>
    <property type="molecule type" value="Genomic_DNA"/>
</dbReference>
<evidence type="ECO:0000313" key="4">
    <source>
        <dbReference type="Proteomes" id="UP001151760"/>
    </source>
</evidence>
<evidence type="ECO:0000256" key="1">
    <source>
        <dbReference type="SAM" id="MobiDB-lite"/>
    </source>
</evidence>
<dbReference type="Proteomes" id="UP001151760">
    <property type="component" value="Unassembled WGS sequence"/>
</dbReference>
<feature type="region of interest" description="Disordered" evidence="1">
    <location>
        <begin position="141"/>
        <end position="173"/>
    </location>
</feature>
<dbReference type="Gene3D" id="3.10.10.10">
    <property type="entry name" value="HIV Type 1 Reverse Transcriptase, subunit A, domain 1"/>
    <property type="match status" value="1"/>
</dbReference>
<feature type="compositionally biased region" description="Basic and acidic residues" evidence="1">
    <location>
        <begin position="150"/>
        <end position="168"/>
    </location>
</feature>
<accession>A0ABQ5D098</accession>
<evidence type="ECO:0000313" key="3">
    <source>
        <dbReference type="EMBL" id="GJT32760.1"/>
    </source>
</evidence>
<dbReference type="CDD" id="cd00303">
    <property type="entry name" value="retropepsin_like"/>
    <property type="match status" value="1"/>
</dbReference>
<dbReference type="Pfam" id="PF17919">
    <property type="entry name" value="RT_RNaseH_2"/>
    <property type="match status" value="1"/>
</dbReference>
<dbReference type="GO" id="GO:0003964">
    <property type="term" value="F:RNA-directed DNA polymerase activity"/>
    <property type="evidence" value="ECO:0007669"/>
    <property type="project" value="UniProtKB-KW"/>
</dbReference>
<proteinExistence type="predicted"/>
<comment type="caution">
    <text evidence="3">The sequence shown here is derived from an EMBL/GenBank/DDBJ whole genome shotgun (WGS) entry which is preliminary data.</text>
</comment>
<dbReference type="Gene3D" id="2.40.70.10">
    <property type="entry name" value="Acid Proteases"/>
    <property type="match status" value="1"/>
</dbReference>
<feature type="region of interest" description="Disordered" evidence="1">
    <location>
        <begin position="1"/>
        <end position="80"/>
    </location>
</feature>
<keyword evidence="4" id="KW-1185">Reference proteome</keyword>
<gene>
    <name evidence="3" type="ORF">Tco_0923179</name>
</gene>
<keyword evidence="3" id="KW-0548">Nucleotidyltransferase</keyword>
<name>A0ABQ5D098_9ASTR</name>
<feature type="domain" description="Reverse transcriptase/retrotransposon-derived protein RNase H-like" evidence="2">
    <location>
        <begin position="416"/>
        <end position="494"/>
    </location>
</feature>
<keyword evidence="3" id="KW-0808">Transferase</keyword>
<reference evidence="3" key="1">
    <citation type="journal article" date="2022" name="Int. J. Mol. Sci.">
        <title>Draft Genome of Tanacetum Coccineum: Genomic Comparison of Closely Related Tanacetum-Family Plants.</title>
        <authorList>
            <person name="Yamashiro T."/>
            <person name="Shiraishi A."/>
            <person name="Nakayama K."/>
            <person name="Satake H."/>
        </authorList>
    </citation>
    <scope>NUCLEOTIDE SEQUENCE</scope>
</reference>
<dbReference type="SUPFAM" id="SSF56672">
    <property type="entry name" value="DNA/RNA polymerases"/>
    <property type="match status" value="2"/>
</dbReference>
<keyword evidence="3" id="KW-0695">RNA-directed DNA polymerase</keyword>
<dbReference type="Pfam" id="PF08284">
    <property type="entry name" value="RVP_2"/>
    <property type="match status" value="1"/>
</dbReference>
<dbReference type="PANTHER" id="PTHR34072">
    <property type="entry name" value="ENZYMATIC POLYPROTEIN-RELATED"/>
    <property type="match status" value="1"/>
</dbReference>
<dbReference type="InterPro" id="IPR043502">
    <property type="entry name" value="DNA/RNA_pol_sf"/>
</dbReference>